<evidence type="ECO:0000313" key="1">
    <source>
        <dbReference type="EMBL" id="CAG8628407.1"/>
    </source>
</evidence>
<dbReference type="AlphaFoldDB" id="A0A9N9D9S0"/>
<organism evidence="1 2">
    <name type="scientific">Diversispora eburnea</name>
    <dbReference type="NCBI Taxonomy" id="1213867"/>
    <lineage>
        <taxon>Eukaryota</taxon>
        <taxon>Fungi</taxon>
        <taxon>Fungi incertae sedis</taxon>
        <taxon>Mucoromycota</taxon>
        <taxon>Glomeromycotina</taxon>
        <taxon>Glomeromycetes</taxon>
        <taxon>Diversisporales</taxon>
        <taxon>Diversisporaceae</taxon>
        <taxon>Diversispora</taxon>
    </lineage>
</organism>
<accession>A0A9N9D9S0</accession>
<dbReference type="EMBL" id="CAJVPK010003544">
    <property type="protein sequence ID" value="CAG8628407.1"/>
    <property type="molecule type" value="Genomic_DNA"/>
</dbReference>
<evidence type="ECO:0000313" key="2">
    <source>
        <dbReference type="Proteomes" id="UP000789706"/>
    </source>
</evidence>
<feature type="non-terminal residue" evidence="1">
    <location>
        <position position="137"/>
    </location>
</feature>
<keyword evidence="2" id="KW-1185">Reference proteome</keyword>
<sequence length="137" mass="15709">AQSCIDYPNPTNPCEQVAVKCPPTDKIPTNPCEHLHTITNNDVYIKRQTTNFFQVYHICSSTAALYDKITRRYPQALVKQFPLNIHPGYNDFDIIASFNTDTTGLTPTADFSNNKFVGFTERIFDRYVKFIQIIPNK</sequence>
<gene>
    <name evidence="1" type="ORF">DEBURN_LOCUS10668</name>
</gene>
<comment type="caution">
    <text evidence="1">The sequence shown here is derived from an EMBL/GenBank/DDBJ whole genome shotgun (WGS) entry which is preliminary data.</text>
</comment>
<feature type="non-terminal residue" evidence="1">
    <location>
        <position position="1"/>
    </location>
</feature>
<dbReference type="OrthoDB" id="73465at2759"/>
<protein>
    <submittedName>
        <fullName evidence="1">8982_t:CDS:1</fullName>
    </submittedName>
</protein>
<reference evidence="1" key="1">
    <citation type="submission" date="2021-06" db="EMBL/GenBank/DDBJ databases">
        <authorList>
            <person name="Kallberg Y."/>
            <person name="Tangrot J."/>
            <person name="Rosling A."/>
        </authorList>
    </citation>
    <scope>NUCLEOTIDE SEQUENCE</scope>
    <source>
        <strain evidence="1">AZ414A</strain>
    </source>
</reference>
<dbReference type="Proteomes" id="UP000789706">
    <property type="component" value="Unassembled WGS sequence"/>
</dbReference>
<proteinExistence type="predicted"/>
<name>A0A9N9D9S0_9GLOM</name>